<proteinExistence type="inferred from homology"/>
<name>A0A497XNW9_9AQUI</name>
<evidence type="ECO:0000256" key="2">
    <source>
        <dbReference type="ARBA" id="ARBA00007613"/>
    </source>
</evidence>
<comment type="similarity">
    <text evidence="2">Belongs to the outer membrane factor (OMF) (TC 1.B.17) family.</text>
</comment>
<comment type="subcellular location">
    <subcellularLocation>
        <location evidence="1">Cell outer membrane</location>
    </subcellularLocation>
</comment>
<dbReference type="RefSeq" id="WP_121010426.1">
    <property type="nucleotide sequence ID" value="NZ_RCCJ01000001.1"/>
</dbReference>
<gene>
    <name evidence="9" type="ORF">BCF55_0844</name>
</gene>
<dbReference type="AlphaFoldDB" id="A0A497XNW9"/>
<dbReference type="OrthoDB" id="13803at2"/>
<dbReference type="GO" id="GO:0015562">
    <property type="term" value="F:efflux transmembrane transporter activity"/>
    <property type="evidence" value="ECO:0007669"/>
    <property type="project" value="InterPro"/>
</dbReference>
<dbReference type="PANTHER" id="PTHR30026:SF21">
    <property type="entry name" value="SLR1270 PROTEIN"/>
    <property type="match status" value="1"/>
</dbReference>
<evidence type="ECO:0000256" key="6">
    <source>
        <dbReference type="ARBA" id="ARBA00023136"/>
    </source>
</evidence>
<keyword evidence="5" id="KW-0812">Transmembrane</keyword>
<evidence type="ECO:0000256" key="3">
    <source>
        <dbReference type="ARBA" id="ARBA00022448"/>
    </source>
</evidence>
<evidence type="ECO:0000313" key="10">
    <source>
        <dbReference type="Proteomes" id="UP000267841"/>
    </source>
</evidence>
<dbReference type="Pfam" id="PF02321">
    <property type="entry name" value="OEP"/>
    <property type="match status" value="2"/>
</dbReference>
<evidence type="ECO:0000313" key="9">
    <source>
        <dbReference type="EMBL" id="RLJ70568.1"/>
    </source>
</evidence>
<accession>A0A497XNW9</accession>
<comment type="caution">
    <text evidence="9">The sequence shown here is derived from an EMBL/GenBank/DDBJ whole genome shotgun (WGS) entry which is preliminary data.</text>
</comment>
<dbReference type="InterPro" id="IPR003423">
    <property type="entry name" value="OMP_efflux"/>
</dbReference>
<protein>
    <submittedName>
        <fullName evidence="9">Outer membrane protein TolC</fullName>
    </submittedName>
</protein>
<evidence type="ECO:0000256" key="1">
    <source>
        <dbReference type="ARBA" id="ARBA00004442"/>
    </source>
</evidence>
<evidence type="ECO:0000256" key="7">
    <source>
        <dbReference type="ARBA" id="ARBA00023237"/>
    </source>
</evidence>
<dbReference type="InterPro" id="IPR051906">
    <property type="entry name" value="TolC-like"/>
</dbReference>
<feature type="coiled-coil region" evidence="8">
    <location>
        <begin position="355"/>
        <end position="385"/>
    </location>
</feature>
<dbReference type="GO" id="GO:0009279">
    <property type="term" value="C:cell outer membrane"/>
    <property type="evidence" value="ECO:0007669"/>
    <property type="project" value="UniProtKB-SubCell"/>
</dbReference>
<dbReference type="GO" id="GO:1990281">
    <property type="term" value="C:efflux pump complex"/>
    <property type="evidence" value="ECO:0007669"/>
    <property type="project" value="TreeGrafter"/>
</dbReference>
<keyword evidence="6" id="KW-0472">Membrane</keyword>
<dbReference type="SUPFAM" id="SSF56954">
    <property type="entry name" value="Outer membrane efflux proteins (OEP)"/>
    <property type="match status" value="1"/>
</dbReference>
<reference evidence="9 10" key="1">
    <citation type="submission" date="2018-10" db="EMBL/GenBank/DDBJ databases">
        <title>Genomic Encyclopedia of Archaeal and Bacterial Type Strains, Phase II (KMG-II): from individual species to whole genera.</title>
        <authorList>
            <person name="Goeker M."/>
        </authorList>
    </citation>
    <scope>NUCLEOTIDE SEQUENCE [LARGE SCALE GENOMIC DNA]</scope>
    <source>
        <strain evidence="9 10">DSM 16510</strain>
    </source>
</reference>
<keyword evidence="3" id="KW-0813">Transport</keyword>
<keyword evidence="4" id="KW-1134">Transmembrane beta strand</keyword>
<evidence type="ECO:0000256" key="8">
    <source>
        <dbReference type="SAM" id="Coils"/>
    </source>
</evidence>
<organism evidence="9 10">
    <name type="scientific">Hydrogenivirga caldilitoris</name>
    <dbReference type="NCBI Taxonomy" id="246264"/>
    <lineage>
        <taxon>Bacteria</taxon>
        <taxon>Pseudomonadati</taxon>
        <taxon>Aquificota</taxon>
        <taxon>Aquificia</taxon>
        <taxon>Aquificales</taxon>
        <taxon>Aquificaceae</taxon>
        <taxon>Hydrogenivirga</taxon>
    </lineage>
</organism>
<dbReference type="Gene3D" id="1.20.1600.10">
    <property type="entry name" value="Outer membrane efflux proteins (OEP)"/>
    <property type="match status" value="1"/>
</dbReference>
<feature type="coiled-coil region" evidence="8">
    <location>
        <begin position="162"/>
        <end position="265"/>
    </location>
</feature>
<evidence type="ECO:0000256" key="4">
    <source>
        <dbReference type="ARBA" id="ARBA00022452"/>
    </source>
</evidence>
<dbReference type="EMBL" id="RCCJ01000001">
    <property type="protein sequence ID" value="RLJ70568.1"/>
    <property type="molecule type" value="Genomic_DNA"/>
</dbReference>
<evidence type="ECO:0000256" key="5">
    <source>
        <dbReference type="ARBA" id="ARBA00022692"/>
    </source>
</evidence>
<dbReference type="Proteomes" id="UP000267841">
    <property type="component" value="Unassembled WGS sequence"/>
</dbReference>
<keyword evidence="10" id="KW-1185">Reference proteome</keyword>
<keyword evidence="7" id="KW-0998">Cell outer membrane</keyword>
<dbReference type="GO" id="GO:0015288">
    <property type="term" value="F:porin activity"/>
    <property type="evidence" value="ECO:0007669"/>
    <property type="project" value="TreeGrafter"/>
</dbReference>
<dbReference type="PANTHER" id="PTHR30026">
    <property type="entry name" value="OUTER MEMBRANE PROTEIN TOLC"/>
    <property type="match status" value="1"/>
</dbReference>
<keyword evidence="8" id="KW-0175">Coiled coil</keyword>
<sequence length="436" mass="49783">MGLILLLILMTLTFAQELTLYRVLEDTLKNNLEIKALKHELSAYEREYLSAKGALFPSIKLEEVFTRTDVASYVLFTKLNQERVTPADFTPSTLNNPRPVNNFETKLSLEVPLWLGGKVRAIKNASLYRKKAEEKSYLRKEEEVLFKAYETYLQASLAKSALDVSEKNLEDAKEHLKLAERLHEVGMALLSDVLRAELSLKKSEEKLKEAQNNYKLALKAIELIANTTYTDYQVPALNACPSIDLKELKEQALNKREDLRSMEDYVRVYREQYRASLSDNLPQLIAFASYSLYDRDTPFGSDGSGYMLGVSLSWSFNTGLSPLQRAMSFKDRERALLERRELLKKAIVFAVEKAFSEYETALSSLESARKRLETAQEVVRVLIVRYENGLARVVDLLDAQTQLENARFDYIQALYSCNLSYGKALLEAGMIKEVLK</sequence>